<dbReference type="Pfam" id="PF13290">
    <property type="entry name" value="CHB_HEX_C_1"/>
    <property type="match status" value="1"/>
</dbReference>
<dbReference type="Pfam" id="PF18998">
    <property type="entry name" value="Flg_new_2"/>
    <property type="match status" value="1"/>
</dbReference>
<dbReference type="SMART" id="SM00635">
    <property type="entry name" value="BID_2"/>
    <property type="match status" value="1"/>
</dbReference>
<evidence type="ECO:0000313" key="4">
    <source>
        <dbReference type="EMBL" id="SDN98831.1"/>
    </source>
</evidence>
<dbReference type="EMBL" id="FNIW01000006">
    <property type="protein sequence ID" value="SDN98831.1"/>
    <property type="molecule type" value="Genomic_DNA"/>
</dbReference>
<feature type="signal peptide" evidence="1">
    <location>
        <begin position="1"/>
        <end position="23"/>
    </location>
</feature>
<dbReference type="PROSITE" id="PS51841">
    <property type="entry name" value="LTD"/>
    <property type="match status" value="1"/>
</dbReference>
<evidence type="ECO:0000256" key="1">
    <source>
        <dbReference type="SAM" id="SignalP"/>
    </source>
</evidence>
<dbReference type="InterPro" id="IPR003343">
    <property type="entry name" value="Big_2"/>
</dbReference>
<dbReference type="EMBL" id="FNCQ01000027">
    <property type="protein sequence ID" value="SDH42598.1"/>
    <property type="molecule type" value="Genomic_DNA"/>
</dbReference>
<dbReference type="Pfam" id="PF08757">
    <property type="entry name" value="CotH"/>
    <property type="match status" value="1"/>
</dbReference>
<dbReference type="InterPro" id="IPR044060">
    <property type="entry name" value="Bacterial_rp_domain"/>
</dbReference>
<dbReference type="Proteomes" id="UP000199134">
    <property type="component" value="Unassembled WGS sequence"/>
</dbReference>
<keyword evidence="5" id="KW-1185">Reference proteome</keyword>
<evidence type="ECO:0000259" key="2">
    <source>
        <dbReference type="PROSITE" id="PS51841"/>
    </source>
</evidence>
<dbReference type="Pfam" id="PF00932">
    <property type="entry name" value="LTD"/>
    <property type="match status" value="1"/>
</dbReference>
<evidence type="ECO:0000313" key="5">
    <source>
        <dbReference type="Proteomes" id="UP000198779"/>
    </source>
</evidence>
<dbReference type="InterPro" id="IPR059177">
    <property type="entry name" value="GH29D-like_dom"/>
</dbReference>
<protein>
    <submittedName>
        <fullName evidence="4">Por secretion system C-terminal sorting domain-containing protein</fullName>
    </submittedName>
</protein>
<dbReference type="Gene3D" id="2.60.120.260">
    <property type="entry name" value="Galactose-binding domain-like"/>
    <property type="match status" value="2"/>
</dbReference>
<dbReference type="SUPFAM" id="SSF49373">
    <property type="entry name" value="Invasin/intimin cell-adhesion fragments"/>
    <property type="match status" value="1"/>
</dbReference>
<dbReference type="InterPro" id="IPR036415">
    <property type="entry name" value="Lamin_tail_dom_sf"/>
</dbReference>
<dbReference type="Pfam" id="PF02368">
    <property type="entry name" value="Big_2"/>
    <property type="match status" value="1"/>
</dbReference>
<gene>
    <name evidence="4" type="ORF">SAMN04487900_106138</name>
    <name evidence="3" type="ORF">SAMN04487901_12710</name>
</gene>
<dbReference type="InterPro" id="IPR008964">
    <property type="entry name" value="Invasin/intimin_cell_adhesion"/>
</dbReference>
<organism evidence="4 6">
    <name type="scientific">Prevotella communis</name>
    <dbReference type="NCBI Taxonomy" id="2913614"/>
    <lineage>
        <taxon>Bacteria</taxon>
        <taxon>Pseudomonadati</taxon>
        <taxon>Bacteroidota</taxon>
        <taxon>Bacteroidia</taxon>
        <taxon>Bacteroidales</taxon>
        <taxon>Prevotellaceae</taxon>
        <taxon>Prevotella</taxon>
    </lineage>
</organism>
<keyword evidence="1" id="KW-0732">Signal</keyword>
<feature type="chain" id="PRO_5041051775" evidence="1">
    <location>
        <begin position="24"/>
        <end position="1454"/>
    </location>
</feature>
<dbReference type="SUPFAM" id="SSF74853">
    <property type="entry name" value="Lamin A/C globular tail domain"/>
    <property type="match status" value="2"/>
</dbReference>
<dbReference type="InterPro" id="IPR026444">
    <property type="entry name" value="Secre_tail"/>
</dbReference>
<sequence length="1454" mass="162465">MNLKRISILAISLLLVSTNIVSANNDNWTDVSKRFLTNTDFNQGNSDGWTIESNAGQKAVSANLMRFWNGTFDFYQELPRLPKGHYRLTVQGFYRSQGDSYSLYKNGTEQLKAFLYAGEVSTPLMSVYSQAMTSTAGNRQQHDGKYYPDNSTSAAAAFEEGLYTGNCVEFDTEGSITIGVRCQEAGTNNYCAFDNFKLEYATPISPDGKAWIDMTDMLLKNPGFTNNDKSGWEWQSNANSQNASYDCMEFWNGTFNISQLVKNGPQGKYRLSVQAFYRCQDNQTNWGGGDYSDYQNGYQNITAYLYGADATTRMKSIYDEKMNYADGCWSVNGVNGYEFYPNNMASARAAFDQDLYWNTLEFEAGGDFRIGLKCESNLNSNWCTFDNFRLEYYGDMVKVESIIVDANKKELIIGETATATTVVSPTNATFTWVEWSSDNEQVATINQEGLITAHAVGTAHIIATALDGSGTKGRMTITVTRNPATASSLFINEIMAANIDEYISPAFNFDGWIEVFNPTDRPVELNGLKISDPMNGEGPWTMPQMMGVVPANGYRLIWFDSATLRPDQVPFKLNTDGGTICITDENDNVIVSQDYPAALERISYARATDQTGAWGYTGVSTPGASNNGITLLTQQLAAPVVDQPSQLFDGSLTINVTIPGGCTLRYTTDGTLPTLQNGQISTSGQFTIDNTCNFRFRLFSSDLLPSRVTTRSYILRDRNYYLPVVAVVTDPDFLYSSEIGVFEKGPNGRPGNGQDDKCNWNMDWERPVNFSFLDGNGNMVLNQDVNLEMCGGWSRAYTPHSFKLKGNKEMGGEKNLPYPFFEQKPYIRNRTLQIRNGGNDTYARFKDPAIQVILESSGIDIDCQSYQPVHEFINGNYIGVLNMREPNNKHYVYANYGWDEDEIDQFEMSPDSGYVQKCGTPDAYNELVDVLSPDAANNDTYEEICRVLDIDEFINYMAAQMYLGGTDYPQNNVKAYRYRDGGRFRFVIFDLDFAFNTSDQFNVFFNKEDYWFDQLRPASLGRIHDRIRLVTLFRNLLQNEDFRRRFIDAYCIMGGSVFESSRCDSIIDELLDRVQPAMRLNGGSASSKASEIKNNFRNRLSYAINALKNYYAFNLSSTTARQVTLNSDVEGAKLYINGIEVPMSTFNGKLFAPAKLKAVAPAGYEFHSWRKDGALYSNKEEIDLPESNINLTAHFTAQTDAKKKQDGITPVRINEVSGSNDSFVDEYYKKGDWVELYNTTEQPIDVEGMYLSDNASKPTKYQITKGSTKAQTIIPAKGHLLIWCDKRETTDNGLHASFKIDGDGGQLVLTAADKSWTDTFIYGAHDANTTIGRYPDGSSNVYAMNVATIAKANRQSSYMTPVEQTIVNSIETPLIASANGLRVIYANQQVLVKSDEDGIATVNIFNANGMLMEQTTISIKGGRARLDMSHLTPGLYIARAIDAGGTSVSCKFRK</sequence>
<dbReference type="InterPro" id="IPR014867">
    <property type="entry name" value="Spore_coat_CotH_CotH2/3/7"/>
</dbReference>
<proteinExistence type="predicted"/>
<dbReference type="STRING" id="645274.SAMN04487901_12710"/>
<dbReference type="Proteomes" id="UP000198779">
    <property type="component" value="Unassembled WGS sequence"/>
</dbReference>
<accession>A0A1H0FW76</accession>
<dbReference type="NCBIfam" id="TIGR04183">
    <property type="entry name" value="Por_Secre_tail"/>
    <property type="match status" value="1"/>
</dbReference>
<dbReference type="InterPro" id="IPR001322">
    <property type="entry name" value="Lamin_tail_dom"/>
</dbReference>
<dbReference type="OrthoDB" id="9806464at2"/>
<dbReference type="RefSeq" id="WP_091819284.1">
    <property type="nucleotide sequence ID" value="NZ_FNCQ01000027.1"/>
</dbReference>
<evidence type="ECO:0000313" key="6">
    <source>
        <dbReference type="Proteomes" id="UP000199134"/>
    </source>
</evidence>
<feature type="domain" description="LTD" evidence="2">
    <location>
        <begin position="1195"/>
        <end position="1350"/>
    </location>
</feature>
<dbReference type="Gene3D" id="2.60.40.1080">
    <property type="match status" value="1"/>
</dbReference>
<evidence type="ECO:0000313" key="3">
    <source>
        <dbReference type="EMBL" id="SDH42598.1"/>
    </source>
</evidence>
<dbReference type="Gene3D" id="2.60.40.1260">
    <property type="entry name" value="Lamin Tail domain"/>
    <property type="match status" value="1"/>
</dbReference>
<reference evidence="3 6" key="2">
    <citation type="submission" date="2016-10" db="EMBL/GenBank/DDBJ databases">
        <authorList>
            <person name="de Groot N.N."/>
        </authorList>
    </citation>
    <scope>NUCLEOTIDE SEQUENCE [LARGE SCALE GENOMIC DNA]</scope>
    <source>
        <strain evidence="6">BP1-145</strain>
        <strain evidence="3">BP1-148</strain>
    </source>
</reference>
<reference evidence="4 5" key="1">
    <citation type="submission" date="2016-10" db="EMBL/GenBank/DDBJ databases">
        <authorList>
            <person name="Varghese N."/>
            <person name="Submissions S."/>
        </authorList>
    </citation>
    <scope>NUCLEOTIDE SEQUENCE</scope>
    <source>
        <strain evidence="4">BP1-145</strain>
        <strain evidence="5">BP1-148</strain>
    </source>
</reference>
<accession>A0A1G8CB23</accession>
<name>A0A1H0FW76_9BACT</name>